<dbReference type="Gene3D" id="1.10.20.60">
    <property type="entry name" value="Glu-tRNAGln amidotransferase C subunit, N-terminal domain"/>
    <property type="match status" value="1"/>
</dbReference>
<dbReference type="NCBIfam" id="TIGR00135">
    <property type="entry name" value="gatC"/>
    <property type="match status" value="1"/>
</dbReference>
<evidence type="ECO:0000256" key="5">
    <source>
        <dbReference type="ARBA" id="ARBA00047913"/>
    </source>
</evidence>
<comment type="catalytic activity">
    <reaction evidence="5 6">
        <text>L-glutamyl-tRNA(Gln) + L-glutamine + ATP + H2O = L-glutaminyl-tRNA(Gln) + L-glutamate + ADP + phosphate + H(+)</text>
        <dbReference type="Rhea" id="RHEA:17521"/>
        <dbReference type="Rhea" id="RHEA-COMP:9681"/>
        <dbReference type="Rhea" id="RHEA-COMP:9684"/>
        <dbReference type="ChEBI" id="CHEBI:15377"/>
        <dbReference type="ChEBI" id="CHEBI:15378"/>
        <dbReference type="ChEBI" id="CHEBI:29985"/>
        <dbReference type="ChEBI" id="CHEBI:30616"/>
        <dbReference type="ChEBI" id="CHEBI:43474"/>
        <dbReference type="ChEBI" id="CHEBI:58359"/>
        <dbReference type="ChEBI" id="CHEBI:78520"/>
        <dbReference type="ChEBI" id="CHEBI:78521"/>
        <dbReference type="ChEBI" id="CHEBI:456216"/>
    </reaction>
</comment>
<dbReference type="HAMAP" id="MF_00122">
    <property type="entry name" value="GatC"/>
    <property type="match status" value="1"/>
</dbReference>
<dbReference type="InterPro" id="IPR036113">
    <property type="entry name" value="Asp/Glu-ADT_sf_sub_c"/>
</dbReference>
<dbReference type="EC" id="6.3.5.-" evidence="6"/>
<evidence type="ECO:0000256" key="1">
    <source>
        <dbReference type="ARBA" id="ARBA00010757"/>
    </source>
</evidence>
<comment type="catalytic activity">
    <reaction evidence="4 6">
        <text>L-aspartyl-tRNA(Asn) + L-glutamine + ATP + H2O = L-asparaginyl-tRNA(Asn) + L-glutamate + ADP + phosphate + 2 H(+)</text>
        <dbReference type="Rhea" id="RHEA:14513"/>
        <dbReference type="Rhea" id="RHEA-COMP:9674"/>
        <dbReference type="Rhea" id="RHEA-COMP:9677"/>
        <dbReference type="ChEBI" id="CHEBI:15377"/>
        <dbReference type="ChEBI" id="CHEBI:15378"/>
        <dbReference type="ChEBI" id="CHEBI:29985"/>
        <dbReference type="ChEBI" id="CHEBI:30616"/>
        <dbReference type="ChEBI" id="CHEBI:43474"/>
        <dbReference type="ChEBI" id="CHEBI:58359"/>
        <dbReference type="ChEBI" id="CHEBI:78515"/>
        <dbReference type="ChEBI" id="CHEBI:78516"/>
        <dbReference type="ChEBI" id="CHEBI:456216"/>
    </reaction>
</comment>
<sequence>MISREEIKHVAHLAKLSFDEESLDKVTPEIQGIIELVEHLQEVDTENVVPTFHGNDLQNVYREDQAIPNENYHELINNAPSSQDGYIQVPVIIEEGEGA</sequence>
<evidence type="ECO:0000313" key="7">
    <source>
        <dbReference type="EMBL" id="MBG9986817.1"/>
    </source>
</evidence>
<keyword evidence="8" id="KW-1185">Reference proteome</keyword>
<comment type="function">
    <text evidence="3 6">Allows the formation of correctly charged Asn-tRNA(Asn) or Gln-tRNA(Gln) through the transamidation of misacylated Asp-tRNA(Asn) or Glu-tRNA(Gln) in organisms which lack either or both of asparaginyl-tRNA or glutaminyl-tRNA synthetases. The reaction takes place in the presence of glutamine and ATP through an activated phospho-Asp-tRNA(Asn) or phospho-Glu-tRNA(Gln).</text>
</comment>
<keyword evidence="6" id="KW-0648">Protein biosynthesis</keyword>
<keyword evidence="6" id="KW-0436">Ligase</keyword>
<gene>
    <name evidence="6 7" type="primary">gatC</name>
    <name evidence="7" type="ORF">HZY91_07885</name>
</gene>
<evidence type="ECO:0000256" key="4">
    <source>
        <dbReference type="ARBA" id="ARBA00047380"/>
    </source>
</evidence>
<evidence type="ECO:0000313" key="8">
    <source>
        <dbReference type="Proteomes" id="UP000721415"/>
    </source>
</evidence>
<protein>
    <recommendedName>
        <fullName evidence="6">Aspartyl/glutamyl-tRNA(Asn/Gln) amidotransferase subunit C</fullName>
        <shortName evidence="6">Asp/Glu-ADT subunit C</shortName>
        <ecNumber evidence="6">6.3.5.-</ecNumber>
    </recommendedName>
</protein>
<keyword evidence="6" id="KW-0067">ATP-binding</keyword>
<dbReference type="InterPro" id="IPR003837">
    <property type="entry name" value="GatC"/>
</dbReference>
<comment type="caution">
    <text evidence="7">The sequence shown here is derived from an EMBL/GenBank/DDBJ whole genome shotgun (WGS) entry which is preliminary data.</text>
</comment>
<evidence type="ECO:0000256" key="6">
    <source>
        <dbReference type="HAMAP-Rule" id="MF_00122"/>
    </source>
</evidence>
<dbReference type="Pfam" id="PF02686">
    <property type="entry name" value="GatC"/>
    <property type="match status" value="1"/>
</dbReference>
<dbReference type="RefSeq" id="WP_197115729.1">
    <property type="nucleotide sequence ID" value="NZ_JACBXQ010000004.1"/>
</dbReference>
<name>A0ABS0LRZ4_9LACT</name>
<comment type="similarity">
    <text evidence="1 6">Belongs to the GatC family.</text>
</comment>
<dbReference type="PANTHER" id="PTHR15004:SF0">
    <property type="entry name" value="GLUTAMYL-TRNA(GLN) AMIDOTRANSFERASE SUBUNIT C, MITOCHONDRIAL"/>
    <property type="match status" value="1"/>
</dbReference>
<accession>A0ABS0LRZ4</accession>
<reference evidence="7 8" key="1">
    <citation type="submission" date="2020-07" db="EMBL/GenBank/DDBJ databases">
        <title>Facklamia lactis sp. nov., isolated from raw milk.</title>
        <authorList>
            <person name="Doll E.V."/>
            <person name="Huptas C."/>
            <person name="Staib L."/>
            <person name="Wenning M."/>
            <person name="Scherer S."/>
        </authorList>
    </citation>
    <scope>NUCLEOTIDE SEQUENCE [LARGE SCALE GENOMIC DNA]</scope>
    <source>
        <strain evidence="7 8">DSM 111018</strain>
    </source>
</reference>
<dbReference type="SUPFAM" id="SSF141000">
    <property type="entry name" value="Glu-tRNAGln amidotransferase C subunit"/>
    <property type="match status" value="1"/>
</dbReference>
<dbReference type="Proteomes" id="UP000721415">
    <property type="component" value="Unassembled WGS sequence"/>
</dbReference>
<proteinExistence type="inferred from homology"/>
<comment type="subunit">
    <text evidence="2 6">Heterotrimer of A, B and C subunits.</text>
</comment>
<dbReference type="PANTHER" id="PTHR15004">
    <property type="entry name" value="GLUTAMYL-TRNA(GLN) AMIDOTRANSFERASE SUBUNIT C, MITOCHONDRIAL"/>
    <property type="match status" value="1"/>
</dbReference>
<dbReference type="EMBL" id="JACBXQ010000004">
    <property type="protein sequence ID" value="MBG9986817.1"/>
    <property type="molecule type" value="Genomic_DNA"/>
</dbReference>
<organism evidence="7 8">
    <name type="scientific">Facklamia lactis</name>
    <dbReference type="NCBI Taxonomy" id="2749967"/>
    <lineage>
        <taxon>Bacteria</taxon>
        <taxon>Bacillati</taxon>
        <taxon>Bacillota</taxon>
        <taxon>Bacilli</taxon>
        <taxon>Lactobacillales</taxon>
        <taxon>Aerococcaceae</taxon>
        <taxon>Facklamia</taxon>
    </lineage>
</organism>
<keyword evidence="6" id="KW-0547">Nucleotide-binding</keyword>
<evidence type="ECO:0000256" key="3">
    <source>
        <dbReference type="ARBA" id="ARBA00024799"/>
    </source>
</evidence>
<evidence type="ECO:0000256" key="2">
    <source>
        <dbReference type="ARBA" id="ARBA00011123"/>
    </source>
</evidence>